<dbReference type="SUPFAM" id="SSF47938">
    <property type="entry name" value="Functional domain of the splicing factor Prp18"/>
    <property type="match status" value="1"/>
</dbReference>
<keyword evidence="11" id="KW-1185">Reference proteome</keyword>
<protein>
    <recommendedName>
        <fullName evidence="3">Pre-mRNA-splicing factor 18</fullName>
    </recommendedName>
</protein>
<dbReference type="InterPro" id="IPR039979">
    <property type="entry name" value="PRPF18"/>
</dbReference>
<dbReference type="SUPFAM" id="SSF158230">
    <property type="entry name" value="PRP4-like"/>
    <property type="match status" value="1"/>
</dbReference>
<gene>
    <name evidence="10" type="primary">PRPF18</name>
    <name evidence="10" type="ORF">LOC62_06G008399</name>
</gene>
<dbReference type="Gene3D" id="1.20.940.10">
    <property type="entry name" value="Functional domain of the splicing factor Prp18"/>
    <property type="match status" value="1"/>
</dbReference>
<dbReference type="PANTHER" id="PTHR13007:SF19">
    <property type="entry name" value="PRE-MRNA-SPLICING FACTOR 18"/>
    <property type="match status" value="1"/>
</dbReference>
<keyword evidence="6" id="KW-0508">mRNA splicing</keyword>
<evidence type="ECO:0000256" key="8">
    <source>
        <dbReference type="SAM" id="MobiDB-lite"/>
    </source>
</evidence>
<keyword evidence="4" id="KW-0507">mRNA processing</keyword>
<feature type="compositionally biased region" description="Basic and acidic residues" evidence="8">
    <location>
        <begin position="29"/>
        <end position="69"/>
    </location>
</feature>
<dbReference type="AlphaFoldDB" id="A0AAF0YDS0"/>
<keyword evidence="5" id="KW-0747">Spliceosome</keyword>
<feature type="compositionally biased region" description="Basic and acidic residues" evidence="8">
    <location>
        <begin position="8"/>
        <end position="20"/>
    </location>
</feature>
<proteinExistence type="inferred from homology"/>
<reference evidence="10" key="1">
    <citation type="submission" date="2023-10" db="EMBL/GenBank/DDBJ databases">
        <authorList>
            <person name="Noh H."/>
        </authorList>
    </citation>
    <scope>NUCLEOTIDE SEQUENCE</scope>
    <source>
        <strain evidence="10">DUCC4014</strain>
    </source>
</reference>
<dbReference type="SMART" id="SM00500">
    <property type="entry name" value="SFM"/>
    <property type="match status" value="1"/>
</dbReference>
<evidence type="ECO:0000259" key="9">
    <source>
        <dbReference type="SMART" id="SM00500"/>
    </source>
</evidence>
<keyword evidence="7" id="KW-0539">Nucleus</keyword>
<dbReference type="GO" id="GO:0046540">
    <property type="term" value="C:U4/U6 x U5 tri-snRNP complex"/>
    <property type="evidence" value="ECO:0007669"/>
    <property type="project" value="TreeGrafter"/>
</dbReference>
<dbReference type="Pfam" id="PF08799">
    <property type="entry name" value="PRP4"/>
    <property type="match status" value="1"/>
</dbReference>
<dbReference type="InterPro" id="IPR036285">
    <property type="entry name" value="PRP4-like_sf"/>
</dbReference>
<evidence type="ECO:0000256" key="5">
    <source>
        <dbReference type="ARBA" id="ARBA00022728"/>
    </source>
</evidence>
<dbReference type="Pfam" id="PF02840">
    <property type="entry name" value="Prp18"/>
    <property type="match status" value="1"/>
</dbReference>
<evidence type="ECO:0000256" key="2">
    <source>
        <dbReference type="ARBA" id="ARBA00008137"/>
    </source>
</evidence>
<evidence type="ECO:0000256" key="4">
    <source>
        <dbReference type="ARBA" id="ARBA00022664"/>
    </source>
</evidence>
<feature type="domain" description="Pre-mRNA processing factor 4 (PRP4)-like" evidence="9">
    <location>
        <begin position="103"/>
        <end position="152"/>
    </location>
</feature>
<evidence type="ECO:0000256" key="1">
    <source>
        <dbReference type="ARBA" id="ARBA00004123"/>
    </source>
</evidence>
<dbReference type="InterPro" id="IPR014906">
    <property type="entry name" value="PRP4-like"/>
</dbReference>
<dbReference type="EMBL" id="CP086719">
    <property type="protein sequence ID" value="WOO84888.1"/>
    <property type="molecule type" value="Genomic_DNA"/>
</dbReference>
<sequence length="360" mass="40872">MQGLLAEINKRKADDFDSKADAPSSKYQRRGDVEREREEAAARKREEEKQRKAEAESSRAAKMRKEAETARNAALGKLAASGANTPDTGSPAPEGGASERFNISAEECIRRLRAKGQPIRLFGETDKDRRLRLRALEMLEDRNTGRQNDFKRAVEDMNLREQERQARGETSRAGEASGKDDDKRRKMFEDGPLDLGLIKTDFNKLHPLIYWAFKGLLKEWEDYLDARPDDVKRTAQGKLAAANQVQSAQNLKPLFKMLRSRELGEDVVRHLAEIIHYAQVRQYQKANDAYLRLSIGNAAWPIGVTSVGIHERSSREKIQQDNIAHVLNDEVSRKYIQAVKRLLTFSQTVRPPDSLSLMMG</sequence>
<dbReference type="GeneID" id="87811565"/>
<evidence type="ECO:0000256" key="7">
    <source>
        <dbReference type="ARBA" id="ARBA00023242"/>
    </source>
</evidence>
<evidence type="ECO:0000256" key="3">
    <source>
        <dbReference type="ARBA" id="ARBA00018242"/>
    </source>
</evidence>
<dbReference type="RefSeq" id="XP_062630914.1">
    <property type="nucleotide sequence ID" value="XM_062774930.1"/>
</dbReference>
<dbReference type="Gene3D" id="4.10.280.110">
    <property type="entry name" value="Pre-mRNA processing factor 4 domain"/>
    <property type="match status" value="1"/>
</dbReference>
<organism evidence="10 11">
    <name type="scientific">Vanrija pseudolonga</name>
    <dbReference type="NCBI Taxonomy" id="143232"/>
    <lineage>
        <taxon>Eukaryota</taxon>
        <taxon>Fungi</taxon>
        <taxon>Dikarya</taxon>
        <taxon>Basidiomycota</taxon>
        <taxon>Agaricomycotina</taxon>
        <taxon>Tremellomycetes</taxon>
        <taxon>Trichosporonales</taxon>
        <taxon>Trichosporonaceae</taxon>
        <taxon>Vanrija</taxon>
    </lineage>
</organism>
<dbReference type="PANTHER" id="PTHR13007">
    <property type="entry name" value="PRE-MRNA SPLICING FACTOR-RELATED"/>
    <property type="match status" value="1"/>
</dbReference>
<evidence type="ECO:0000313" key="11">
    <source>
        <dbReference type="Proteomes" id="UP000827549"/>
    </source>
</evidence>
<dbReference type="GO" id="GO:0000350">
    <property type="term" value="P:generation of catalytic spliceosome for second transesterification step"/>
    <property type="evidence" value="ECO:0007669"/>
    <property type="project" value="TreeGrafter"/>
</dbReference>
<comment type="similarity">
    <text evidence="2">Belongs to the PRP18 family.</text>
</comment>
<evidence type="ECO:0000256" key="6">
    <source>
        <dbReference type="ARBA" id="ARBA00023187"/>
    </source>
</evidence>
<dbReference type="GO" id="GO:0005682">
    <property type="term" value="C:U5 snRNP"/>
    <property type="evidence" value="ECO:0007669"/>
    <property type="project" value="TreeGrafter"/>
</dbReference>
<feature type="region of interest" description="Disordered" evidence="8">
    <location>
        <begin position="162"/>
        <end position="185"/>
    </location>
</feature>
<accession>A0AAF0YDS0</accession>
<feature type="region of interest" description="Disordered" evidence="8">
    <location>
        <begin position="1"/>
        <end position="100"/>
    </location>
</feature>
<dbReference type="Proteomes" id="UP000827549">
    <property type="component" value="Chromosome 6"/>
</dbReference>
<evidence type="ECO:0000313" key="10">
    <source>
        <dbReference type="EMBL" id="WOO84888.1"/>
    </source>
</evidence>
<comment type="subcellular location">
    <subcellularLocation>
        <location evidence="1">Nucleus</location>
    </subcellularLocation>
</comment>
<dbReference type="GO" id="GO:0071021">
    <property type="term" value="C:U2-type post-spliceosomal complex"/>
    <property type="evidence" value="ECO:0007669"/>
    <property type="project" value="TreeGrafter"/>
</dbReference>
<name>A0AAF0YDS0_9TREE</name>
<dbReference type="InterPro" id="IPR004098">
    <property type="entry name" value="Prp18"/>
</dbReference>